<sequence>MTSARDWHFLPYSPGEISQPSKAFFSIEFTEESLVENSEEYQTLRKGVLKVLGIIVGLLKDRPAPPIGHVRKKGQKARGLD</sequence>
<dbReference type="Proteomes" id="UP000615446">
    <property type="component" value="Unassembled WGS sequence"/>
</dbReference>
<name>A0A2Z6RCW0_9GLOM</name>
<dbReference type="EMBL" id="BEXD01002935">
    <property type="protein sequence ID" value="GBB99810.1"/>
    <property type="molecule type" value="Genomic_DNA"/>
</dbReference>
<keyword evidence="3" id="KW-1185">Reference proteome</keyword>
<accession>A0A2Z6RCW0</accession>
<dbReference type="EMBL" id="BLAL01000019">
    <property type="protein sequence ID" value="GES76253.1"/>
    <property type="molecule type" value="Genomic_DNA"/>
</dbReference>
<gene>
    <name evidence="2" type="ORF">RCL2_000366000</name>
    <name evidence="1" type="ORF">RclHR1_03640006</name>
</gene>
<reference evidence="2" key="2">
    <citation type="submission" date="2019-10" db="EMBL/GenBank/DDBJ databases">
        <title>Conservation and host-specific expression of non-tandemly repeated heterogenous ribosome RNA gene in arbuscular mycorrhizal fungi.</title>
        <authorList>
            <person name="Maeda T."/>
            <person name="Kobayashi Y."/>
            <person name="Nakagawa T."/>
            <person name="Ezawa T."/>
            <person name="Yamaguchi K."/>
            <person name="Bino T."/>
            <person name="Nishimoto Y."/>
            <person name="Shigenobu S."/>
            <person name="Kawaguchi M."/>
        </authorList>
    </citation>
    <scope>NUCLEOTIDE SEQUENCE</scope>
    <source>
        <strain evidence="2">HR1</strain>
    </source>
</reference>
<dbReference type="AlphaFoldDB" id="A0A2Z6RCW0"/>
<evidence type="ECO:0000313" key="2">
    <source>
        <dbReference type="EMBL" id="GES76253.1"/>
    </source>
</evidence>
<reference evidence="1 3" key="1">
    <citation type="submission" date="2017-11" db="EMBL/GenBank/DDBJ databases">
        <title>The genome of Rhizophagus clarus HR1 reveals common genetic basis of auxotrophy among arbuscular mycorrhizal fungi.</title>
        <authorList>
            <person name="Kobayashi Y."/>
        </authorList>
    </citation>
    <scope>NUCLEOTIDE SEQUENCE [LARGE SCALE GENOMIC DNA]</scope>
    <source>
        <strain evidence="1 3">HR1</strain>
    </source>
</reference>
<evidence type="ECO:0000313" key="1">
    <source>
        <dbReference type="EMBL" id="GBB99810.1"/>
    </source>
</evidence>
<comment type="caution">
    <text evidence="1">The sequence shown here is derived from an EMBL/GenBank/DDBJ whole genome shotgun (WGS) entry which is preliminary data.</text>
</comment>
<dbReference type="Proteomes" id="UP000247702">
    <property type="component" value="Unassembled WGS sequence"/>
</dbReference>
<protein>
    <submittedName>
        <fullName evidence="1">Uncharacterized protein</fullName>
    </submittedName>
</protein>
<organism evidence="1 3">
    <name type="scientific">Rhizophagus clarus</name>
    <dbReference type="NCBI Taxonomy" id="94130"/>
    <lineage>
        <taxon>Eukaryota</taxon>
        <taxon>Fungi</taxon>
        <taxon>Fungi incertae sedis</taxon>
        <taxon>Mucoromycota</taxon>
        <taxon>Glomeromycotina</taxon>
        <taxon>Glomeromycetes</taxon>
        <taxon>Glomerales</taxon>
        <taxon>Glomeraceae</taxon>
        <taxon>Rhizophagus</taxon>
    </lineage>
</organism>
<proteinExistence type="predicted"/>
<evidence type="ECO:0000313" key="3">
    <source>
        <dbReference type="Proteomes" id="UP000247702"/>
    </source>
</evidence>